<keyword evidence="3" id="KW-1185">Reference proteome</keyword>
<dbReference type="Pfam" id="PF00563">
    <property type="entry name" value="EAL"/>
    <property type="match status" value="1"/>
</dbReference>
<sequence length="226" mass="25732">MYRFFGQPKYAGVGHGQSPIGYELFIRQLVNGQWVLPTDFNDITAETLHQLLTDVILTMHQSVEMLSFNLEQNQFVDPVFLDMVTDVQDHTKINLFTELTERLASGISAESLVRAACAFHKRGLLVCIDDVGTGQNTPQMVLSMNGSVDEYKFAFQDFRPYDNIRSIEPQLDFWYHLAQRDHKMLAIEGVETKAELTEIQNKYNYDVVQGYLLGRPVLLSSATDSN</sequence>
<gene>
    <name evidence="2" type="ORF">FC50_GL000665</name>
</gene>
<dbReference type="GO" id="GO:0071111">
    <property type="term" value="F:cyclic-guanylate-specific phosphodiesterase activity"/>
    <property type="evidence" value="ECO:0007669"/>
    <property type="project" value="InterPro"/>
</dbReference>
<dbReference type="Gene3D" id="3.20.20.450">
    <property type="entry name" value="EAL domain"/>
    <property type="match status" value="1"/>
</dbReference>
<feature type="domain" description="EAL" evidence="1">
    <location>
        <begin position="1"/>
        <end position="226"/>
    </location>
</feature>
<reference evidence="2 3" key="1">
    <citation type="journal article" date="2015" name="Genome Announc.">
        <title>Expanding the biotechnology potential of lactobacilli through comparative genomics of 213 strains and associated genera.</title>
        <authorList>
            <person name="Sun Z."/>
            <person name="Harris H.M."/>
            <person name="McCann A."/>
            <person name="Guo C."/>
            <person name="Argimon S."/>
            <person name="Zhang W."/>
            <person name="Yang X."/>
            <person name="Jeffery I.B."/>
            <person name="Cooney J.C."/>
            <person name="Kagawa T.F."/>
            <person name="Liu W."/>
            <person name="Song Y."/>
            <person name="Salvetti E."/>
            <person name="Wrobel A."/>
            <person name="Rasinkangas P."/>
            <person name="Parkhill J."/>
            <person name="Rea M.C."/>
            <person name="O'Sullivan O."/>
            <person name="Ritari J."/>
            <person name="Douillard F.P."/>
            <person name="Paul Ross R."/>
            <person name="Yang R."/>
            <person name="Briner A.E."/>
            <person name="Felis G.E."/>
            <person name="de Vos W.M."/>
            <person name="Barrangou R."/>
            <person name="Klaenhammer T.R."/>
            <person name="Caufield P.W."/>
            <person name="Cui Y."/>
            <person name="Zhang H."/>
            <person name="O'Toole P.W."/>
        </authorList>
    </citation>
    <scope>NUCLEOTIDE SEQUENCE [LARGE SCALE GENOMIC DNA]</scope>
    <source>
        <strain evidence="2 3">DSM 15945</strain>
    </source>
</reference>
<dbReference type="PROSITE" id="PS50883">
    <property type="entry name" value="EAL"/>
    <property type="match status" value="1"/>
</dbReference>
<proteinExistence type="predicted"/>
<dbReference type="SMART" id="SM00052">
    <property type="entry name" value="EAL"/>
    <property type="match status" value="1"/>
</dbReference>
<dbReference type="EMBL" id="AZFJ01000040">
    <property type="protein sequence ID" value="KRL86699.1"/>
    <property type="molecule type" value="Genomic_DNA"/>
</dbReference>
<evidence type="ECO:0000313" key="3">
    <source>
        <dbReference type="Proteomes" id="UP000051922"/>
    </source>
</evidence>
<protein>
    <submittedName>
        <fullName evidence="2">C-di-GMP-specific phosphodiesterase</fullName>
    </submittedName>
</protein>
<dbReference type="AlphaFoldDB" id="A0A0R1UA56"/>
<dbReference type="InterPro" id="IPR035919">
    <property type="entry name" value="EAL_sf"/>
</dbReference>
<evidence type="ECO:0000313" key="2">
    <source>
        <dbReference type="EMBL" id="KRL86699.1"/>
    </source>
</evidence>
<dbReference type="PANTHER" id="PTHR33121:SF70">
    <property type="entry name" value="SIGNALING PROTEIN YKOW"/>
    <property type="match status" value="1"/>
</dbReference>
<dbReference type="STRING" id="1423783.FC50_GL000665"/>
<comment type="caution">
    <text evidence="2">The sequence shown here is derived from an EMBL/GenBank/DDBJ whole genome shotgun (WGS) entry which is preliminary data.</text>
</comment>
<dbReference type="SUPFAM" id="SSF141868">
    <property type="entry name" value="EAL domain-like"/>
    <property type="match status" value="1"/>
</dbReference>
<dbReference type="PANTHER" id="PTHR33121">
    <property type="entry name" value="CYCLIC DI-GMP PHOSPHODIESTERASE PDEF"/>
    <property type="match status" value="1"/>
</dbReference>
<name>A0A0R1UA56_9LACO</name>
<accession>A0A0R1UA56</accession>
<dbReference type="InterPro" id="IPR001633">
    <property type="entry name" value="EAL_dom"/>
</dbReference>
<dbReference type="OrthoDB" id="2315942at2"/>
<dbReference type="InterPro" id="IPR050706">
    <property type="entry name" value="Cyclic-di-GMP_PDE-like"/>
</dbReference>
<dbReference type="RefSeq" id="WP_056956496.1">
    <property type="nucleotide sequence ID" value="NZ_AZFJ01000040.1"/>
</dbReference>
<organism evidence="2 3">
    <name type="scientific">Lacticaseibacillus pantheris DSM 15945 = JCM 12539 = NBRC 106106</name>
    <dbReference type="NCBI Taxonomy" id="1423783"/>
    <lineage>
        <taxon>Bacteria</taxon>
        <taxon>Bacillati</taxon>
        <taxon>Bacillota</taxon>
        <taxon>Bacilli</taxon>
        <taxon>Lactobacillales</taxon>
        <taxon>Lactobacillaceae</taxon>
        <taxon>Lacticaseibacillus</taxon>
    </lineage>
</organism>
<evidence type="ECO:0000259" key="1">
    <source>
        <dbReference type="PROSITE" id="PS50883"/>
    </source>
</evidence>
<dbReference type="PATRIC" id="fig|1423783.4.peg.688"/>
<dbReference type="Proteomes" id="UP000051922">
    <property type="component" value="Unassembled WGS sequence"/>
</dbReference>